<dbReference type="Proteomes" id="UP001321786">
    <property type="component" value="Chromosome"/>
</dbReference>
<dbReference type="RefSeq" id="WP_338536768.1">
    <property type="nucleotide sequence ID" value="NZ_AP028654.1"/>
</dbReference>
<evidence type="ECO:0000256" key="5">
    <source>
        <dbReference type="ARBA" id="ARBA00023002"/>
    </source>
</evidence>
<evidence type="ECO:0000256" key="7">
    <source>
        <dbReference type="RuleBase" id="RU000320"/>
    </source>
</evidence>
<keyword evidence="6 8" id="KW-0472">Membrane</keyword>
<organism evidence="10 11">
    <name type="scientific">Helicovermis profundi</name>
    <dbReference type="NCBI Taxonomy" id="3065157"/>
    <lineage>
        <taxon>Bacteria</taxon>
        <taxon>Bacillati</taxon>
        <taxon>Bacillota</taxon>
        <taxon>Clostridia</taxon>
        <taxon>Helicovermis</taxon>
    </lineage>
</organism>
<feature type="transmembrane region" description="Helical" evidence="8">
    <location>
        <begin position="372"/>
        <end position="401"/>
    </location>
</feature>
<sequence>MIYIYLILLACALVITSLSKKTKLVSYATIFTMASLVLLAIDIFFKLSTTSSVILLNGIIVIDGLNFIQISLISVVSFIVSLYSHKYILHEIHEKEIETSGVKIYYLLYNLFVFSMMVVASADNIILMWIGLEATTLSTAFLIGFNRHKLSLEAAWKYVIICSVGIGIGLIGIIFFLFSTGSSSSDMLSWNYLMSNFSFINPKIAKYAFGFIFVGVATKAGLAPMHTWLPDAHSESPSPISAMMSGVLLNLAMYFVIRFYLILKNVPGLINMRYMFLIFGFISLFISSFSIIRQKNYKRLLAFSSVENIGIIAIGVGVGSSLALYGALLHSIIHAFAKSYLFLISGNILNVYKTKKIENVKNIIKVMPINAVLLIIGILVITGVPPFAAFISEYSILISLISNSNYILAFIFLICLLIVFSGFVNVFIKMIFSREREIIDKKHEKSKLDRENIIPLIVLFSIIIYISLFTDSINGIINNAVRVIIGV</sequence>
<feature type="transmembrane region" description="Helical" evidence="8">
    <location>
        <begin position="274"/>
        <end position="293"/>
    </location>
</feature>
<keyword evidence="4 8" id="KW-1133">Transmembrane helix</keyword>
<protein>
    <submittedName>
        <fullName evidence="10">Hydrogenase 4 subunit F</fullName>
    </submittedName>
</protein>
<reference evidence="10 11" key="1">
    <citation type="submission" date="2023-08" db="EMBL/GenBank/DDBJ databases">
        <title>Helicovermis profunda gen. nov., sp. nov., a novel mesophilic, fermentative bacterium within the Bacillota from a deep-sea hydrothermal vent chimney.</title>
        <authorList>
            <person name="Miyazaki U."/>
            <person name="Mizutani D."/>
            <person name="Hashimoto Y."/>
            <person name="Tame A."/>
            <person name="Sawayama S."/>
            <person name="Miyazaki J."/>
            <person name="Takai K."/>
            <person name="Nakagawa S."/>
        </authorList>
    </citation>
    <scope>NUCLEOTIDE SEQUENCE [LARGE SCALE GENOMIC DNA]</scope>
    <source>
        <strain evidence="10 11">S502</strain>
    </source>
</reference>
<dbReference type="PRINTS" id="PR01434">
    <property type="entry name" value="NADHDHGNASE5"/>
</dbReference>
<feature type="domain" description="NADH:quinone oxidoreductase/Mrp antiporter transmembrane" evidence="9">
    <location>
        <begin position="122"/>
        <end position="414"/>
    </location>
</feature>
<feature type="transmembrane region" description="Helical" evidence="8">
    <location>
        <begin position="242"/>
        <end position="262"/>
    </location>
</feature>
<dbReference type="AlphaFoldDB" id="A0AAU9E1V1"/>
<feature type="transmembrane region" description="Helical" evidence="8">
    <location>
        <begin position="54"/>
        <end position="83"/>
    </location>
</feature>
<keyword evidence="2" id="KW-1003">Cell membrane</keyword>
<feature type="transmembrane region" description="Helical" evidence="8">
    <location>
        <begin position="104"/>
        <end position="120"/>
    </location>
</feature>
<feature type="transmembrane region" description="Helical" evidence="8">
    <location>
        <begin position="407"/>
        <end position="432"/>
    </location>
</feature>
<dbReference type="GO" id="GO:0016491">
    <property type="term" value="F:oxidoreductase activity"/>
    <property type="evidence" value="ECO:0007669"/>
    <property type="project" value="UniProtKB-KW"/>
</dbReference>
<evidence type="ECO:0000313" key="10">
    <source>
        <dbReference type="EMBL" id="BEP28449.1"/>
    </source>
</evidence>
<evidence type="ECO:0000259" key="9">
    <source>
        <dbReference type="Pfam" id="PF00361"/>
    </source>
</evidence>
<dbReference type="EMBL" id="AP028654">
    <property type="protein sequence ID" value="BEP28449.1"/>
    <property type="molecule type" value="Genomic_DNA"/>
</dbReference>
<keyword evidence="11" id="KW-1185">Reference proteome</keyword>
<dbReference type="InterPro" id="IPR001750">
    <property type="entry name" value="ND/Mrp_TM"/>
</dbReference>
<accession>A0AAU9E1V1</accession>
<feature type="transmembrane region" description="Helical" evidence="8">
    <location>
        <begin position="158"/>
        <end position="178"/>
    </location>
</feature>
<comment type="subcellular location">
    <subcellularLocation>
        <location evidence="1">Cell membrane</location>
        <topology evidence="1">Multi-pass membrane protein</topology>
    </subcellularLocation>
    <subcellularLocation>
        <location evidence="7">Membrane</location>
        <topology evidence="7">Multi-pass membrane protein</topology>
    </subcellularLocation>
</comment>
<feature type="transmembrane region" description="Helical" evidence="8">
    <location>
        <begin position="126"/>
        <end position="146"/>
    </location>
</feature>
<keyword evidence="3 7" id="KW-0812">Transmembrane</keyword>
<evidence type="ECO:0000256" key="1">
    <source>
        <dbReference type="ARBA" id="ARBA00004651"/>
    </source>
</evidence>
<proteinExistence type="predicted"/>
<keyword evidence="5" id="KW-0560">Oxidoreductase</keyword>
<evidence type="ECO:0000313" key="11">
    <source>
        <dbReference type="Proteomes" id="UP001321786"/>
    </source>
</evidence>
<dbReference type="KEGG" id="hprf:HLPR_07800"/>
<evidence type="ECO:0000256" key="8">
    <source>
        <dbReference type="SAM" id="Phobius"/>
    </source>
</evidence>
<dbReference type="PANTHER" id="PTHR42682:SF5">
    <property type="entry name" value="HYDROGENASE-4 COMPONENT F"/>
    <property type="match status" value="1"/>
</dbReference>
<name>A0AAU9E1V1_9FIRM</name>
<gene>
    <name evidence="10" type="ORF">HLPR_07800</name>
</gene>
<evidence type="ECO:0000256" key="2">
    <source>
        <dbReference type="ARBA" id="ARBA00022475"/>
    </source>
</evidence>
<feature type="transmembrane region" description="Helical" evidence="8">
    <location>
        <begin position="300"/>
        <end position="325"/>
    </location>
</feature>
<evidence type="ECO:0000256" key="3">
    <source>
        <dbReference type="ARBA" id="ARBA00022692"/>
    </source>
</evidence>
<evidence type="ECO:0000256" key="6">
    <source>
        <dbReference type="ARBA" id="ARBA00023136"/>
    </source>
</evidence>
<dbReference type="GO" id="GO:0005886">
    <property type="term" value="C:plasma membrane"/>
    <property type="evidence" value="ECO:0007669"/>
    <property type="project" value="UniProtKB-SubCell"/>
</dbReference>
<dbReference type="Pfam" id="PF00361">
    <property type="entry name" value="Proton_antipo_M"/>
    <property type="match status" value="1"/>
</dbReference>
<evidence type="ECO:0000256" key="4">
    <source>
        <dbReference type="ARBA" id="ARBA00022989"/>
    </source>
</evidence>
<feature type="transmembrane region" description="Helical" evidence="8">
    <location>
        <begin position="453"/>
        <end position="470"/>
    </location>
</feature>
<dbReference type="InterPro" id="IPR052175">
    <property type="entry name" value="ComplexI-like_HydComp"/>
</dbReference>
<dbReference type="PANTHER" id="PTHR42682">
    <property type="entry name" value="HYDROGENASE-4 COMPONENT F"/>
    <property type="match status" value="1"/>
</dbReference>